<gene>
    <name evidence="2" type="ORF">ABVQ20_25345</name>
</gene>
<evidence type="ECO:0000313" key="3">
    <source>
        <dbReference type="Proteomes" id="UP001548832"/>
    </source>
</evidence>
<comment type="caution">
    <text evidence="2">The sequence shown here is derived from an EMBL/GenBank/DDBJ whole genome shotgun (WGS) entry which is preliminary data.</text>
</comment>
<feature type="chain" id="PRO_5046239237" evidence="1">
    <location>
        <begin position="24"/>
        <end position="166"/>
    </location>
</feature>
<reference evidence="2 3" key="1">
    <citation type="submission" date="2024-06" db="EMBL/GenBank/DDBJ databases">
        <authorList>
            <person name="Kim D.-U."/>
        </authorList>
    </citation>
    <scope>NUCLEOTIDE SEQUENCE [LARGE SCALE GENOMIC DNA]</scope>
    <source>
        <strain evidence="2 3">KACC15460</strain>
    </source>
</reference>
<name>A0ABV2DJW8_9HYPH</name>
<keyword evidence="1" id="KW-0732">Signal</keyword>
<evidence type="ECO:0000256" key="1">
    <source>
        <dbReference type="SAM" id="SignalP"/>
    </source>
</evidence>
<evidence type="ECO:0000313" key="2">
    <source>
        <dbReference type="EMBL" id="MET2830312.1"/>
    </source>
</evidence>
<keyword evidence="3" id="KW-1185">Reference proteome</keyword>
<sequence>MKRVSVTLMGASTIMAIATPVSARIIFCNNYPYEVYFSIAYQQFQANGDALDWLSRGWLGVETGKCEEFDSAIAVSEFYWRGETNFYKQGRGRARDSWPSKDGKKFWNVEGDFQFYQADHTKPEAQKPTFSTYEKSFRAKDGPITETITILEGGQVTSDATGAVEQ</sequence>
<protein>
    <submittedName>
        <fullName evidence="2">DUF1036 domain-containing protein</fullName>
    </submittedName>
</protein>
<dbReference type="Pfam" id="PF06282">
    <property type="entry name" value="DUF1036"/>
    <property type="match status" value="1"/>
</dbReference>
<dbReference type="EMBL" id="JBEWSZ010000002">
    <property type="protein sequence ID" value="MET2830312.1"/>
    <property type="molecule type" value="Genomic_DNA"/>
</dbReference>
<dbReference type="RefSeq" id="WP_354462402.1">
    <property type="nucleotide sequence ID" value="NZ_JBEWSZ010000002.1"/>
</dbReference>
<dbReference type="Proteomes" id="UP001548832">
    <property type="component" value="Unassembled WGS sequence"/>
</dbReference>
<organism evidence="2 3">
    <name type="scientific">Mesorhizobium shangrilense</name>
    <dbReference type="NCBI Taxonomy" id="460060"/>
    <lineage>
        <taxon>Bacteria</taxon>
        <taxon>Pseudomonadati</taxon>
        <taxon>Pseudomonadota</taxon>
        <taxon>Alphaproteobacteria</taxon>
        <taxon>Hyphomicrobiales</taxon>
        <taxon>Phyllobacteriaceae</taxon>
        <taxon>Mesorhizobium</taxon>
    </lineage>
</organism>
<dbReference type="InterPro" id="IPR009380">
    <property type="entry name" value="DUF1036"/>
</dbReference>
<accession>A0ABV2DJW8</accession>
<feature type="signal peptide" evidence="1">
    <location>
        <begin position="1"/>
        <end position="23"/>
    </location>
</feature>
<proteinExistence type="predicted"/>